<dbReference type="Proteomes" id="UP000323597">
    <property type="component" value="Chromosome D04"/>
</dbReference>
<organism evidence="1 2">
    <name type="scientific">Gossypium mustelinum</name>
    <name type="common">Cotton</name>
    <name type="synonym">Gossypium caicoense</name>
    <dbReference type="NCBI Taxonomy" id="34275"/>
    <lineage>
        <taxon>Eukaryota</taxon>
        <taxon>Viridiplantae</taxon>
        <taxon>Streptophyta</taxon>
        <taxon>Embryophyta</taxon>
        <taxon>Tracheophyta</taxon>
        <taxon>Spermatophyta</taxon>
        <taxon>Magnoliopsida</taxon>
        <taxon>eudicotyledons</taxon>
        <taxon>Gunneridae</taxon>
        <taxon>Pentapetalae</taxon>
        <taxon>rosids</taxon>
        <taxon>malvids</taxon>
        <taxon>Malvales</taxon>
        <taxon>Malvaceae</taxon>
        <taxon>Malvoideae</taxon>
        <taxon>Gossypium</taxon>
    </lineage>
</organism>
<evidence type="ECO:0000313" key="1">
    <source>
        <dbReference type="EMBL" id="TYI86924.1"/>
    </source>
</evidence>
<sequence>MERRDLLLGNAQAFSMEGHMEDWVNLGSIGQSLRLSTHLWVIWCTNCQFRALRVVKLLPKISHETRIPVGDNCAGNSMKMNDLRNKCRRNCITRKIT</sequence>
<dbReference type="AlphaFoldDB" id="A0A5D2VC57"/>
<name>A0A5D2VC57_GOSMU</name>
<dbReference type="EMBL" id="CM017652">
    <property type="protein sequence ID" value="TYI86924.1"/>
    <property type="molecule type" value="Genomic_DNA"/>
</dbReference>
<accession>A0A5D2VC57</accession>
<reference evidence="1 2" key="1">
    <citation type="submission" date="2019-07" db="EMBL/GenBank/DDBJ databases">
        <title>WGS assembly of Gossypium mustelinum.</title>
        <authorList>
            <person name="Chen Z.J."/>
            <person name="Sreedasyam A."/>
            <person name="Ando A."/>
            <person name="Song Q."/>
            <person name="De L."/>
            <person name="Hulse-Kemp A."/>
            <person name="Ding M."/>
            <person name="Ye W."/>
            <person name="Kirkbride R."/>
            <person name="Jenkins J."/>
            <person name="Plott C."/>
            <person name="Lovell J."/>
            <person name="Lin Y.-M."/>
            <person name="Vaughn R."/>
            <person name="Liu B."/>
            <person name="Li W."/>
            <person name="Simpson S."/>
            <person name="Scheffler B."/>
            <person name="Saski C."/>
            <person name="Grover C."/>
            <person name="Hu G."/>
            <person name="Conover J."/>
            <person name="Carlson J."/>
            <person name="Shu S."/>
            <person name="Boston L."/>
            <person name="Williams M."/>
            <person name="Peterson D."/>
            <person name="Mcgee K."/>
            <person name="Jones D."/>
            <person name="Wendel J."/>
            <person name="Stelly D."/>
            <person name="Grimwood J."/>
            <person name="Schmutz J."/>
        </authorList>
    </citation>
    <scope>NUCLEOTIDE SEQUENCE [LARGE SCALE GENOMIC DNA]</scope>
    <source>
        <strain evidence="1">1408120.09</strain>
    </source>
</reference>
<evidence type="ECO:0000313" key="2">
    <source>
        <dbReference type="Proteomes" id="UP000323597"/>
    </source>
</evidence>
<keyword evidence="2" id="KW-1185">Reference proteome</keyword>
<protein>
    <submittedName>
        <fullName evidence="1">Uncharacterized protein</fullName>
    </submittedName>
</protein>
<proteinExistence type="predicted"/>
<gene>
    <name evidence="1" type="ORF">E1A91_D04G100700v1</name>
</gene>